<evidence type="ECO:0000313" key="2">
    <source>
        <dbReference type="EMBL" id="BDP43265.1"/>
    </source>
</evidence>
<proteinExistence type="predicted"/>
<gene>
    <name evidence="2" type="ORF">DAETH_32340</name>
</gene>
<evidence type="ECO:0000256" key="1">
    <source>
        <dbReference type="SAM" id="MobiDB-lite"/>
    </source>
</evidence>
<evidence type="ECO:0000313" key="3">
    <source>
        <dbReference type="Proteomes" id="UP001064971"/>
    </source>
</evidence>
<sequence>MKVRFVSGRVRVRLDDLEVAALALGDTVTARVEWRGGGWVVVLDPAAIGVSGEGGTLMVGLHGRLTDLVDGGEEGVELPGPPRVNVEKDYGPQHA</sequence>
<feature type="compositionally biased region" description="Basic and acidic residues" evidence="1">
    <location>
        <begin position="85"/>
        <end position="95"/>
    </location>
</feature>
<dbReference type="RefSeq" id="WP_264775919.1">
    <property type="nucleotide sequence ID" value="NZ_AP026560.1"/>
</dbReference>
<protein>
    <submittedName>
        <fullName evidence="2">Uncharacterized protein</fullName>
    </submittedName>
</protein>
<reference evidence="2" key="1">
    <citation type="submission" date="2022-07" db="EMBL/GenBank/DDBJ databases">
        <title>Complete Genome Sequence of the Radioresistant Bacterium Deinococcus aetherius ST0316, Isolated from the Air Dust collected in Lower Stratosphere above Japan.</title>
        <authorList>
            <person name="Satoh K."/>
            <person name="Hagiwara K."/>
            <person name="Katsumata K."/>
            <person name="Kubo A."/>
            <person name="Yokobori S."/>
            <person name="Yamagishi A."/>
            <person name="Oono Y."/>
            <person name="Narumi I."/>
        </authorList>
    </citation>
    <scope>NUCLEOTIDE SEQUENCE</scope>
    <source>
        <strain evidence="2">ST0316</strain>
    </source>
</reference>
<name>A0ABM8AHN2_9DEIO</name>
<feature type="region of interest" description="Disordered" evidence="1">
    <location>
        <begin position="72"/>
        <end position="95"/>
    </location>
</feature>
<dbReference type="Proteomes" id="UP001064971">
    <property type="component" value="Chromosome"/>
</dbReference>
<dbReference type="EMBL" id="AP026560">
    <property type="protein sequence ID" value="BDP43265.1"/>
    <property type="molecule type" value="Genomic_DNA"/>
</dbReference>
<organism evidence="2 3">
    <name type="scientific">Deinococcus aetherius</name>
    <dbReference type="NCBI Taxonomy" id="200252"/>
    <lineage>
        <taxon>Bacteria</taxon>
        <taxon>Thermotogati</taxon>
        <taxon>Deinococcota</taxon>
        <taxon>Deinococci</taxon>
        <taxon>Deinococcales</taxon>
        <taxon>Deinococcaceae</taxon>
        <taxon>Deinococcus</taxon>
    </lineage>
</organism>
<keyword evidence="3" id="KW-1185">Reference proteome</keyword>
<accession>A0ABM8AHN2</accession>